<dbReference type="RefSeq" id="XP_003866322.1">
    <property type="nucleotide sequence ID" value="XM_003866274.1"/>
</dbReference>
<dbReference type="GeneID" id="14536756"/>
<name>H8WXT5_CANO9</name>
<evidence type="ECO:0000313" key="2">
    <source>
        <dbReference type="Proteomes" id="UP000005018"/>
    </source>
</evidence>
<dbReference type="EMBL" id="HE681719">
    <property type="protein sequence ID" value="CCG20882.1"/>
    <property type="molecule type" value="Genomic_DNA"/>
</dbReference>
<reference evidence="1 2" key="1">
    <citation type="journal article" date="2012" name="PLoS ONE">
        <title>Sequence and analysis of the genome of the pathogenic yeast Candida orthopsilosis.</title>
        <authorList>
            <person name="Riccombeni A."/>
            <person name="Vidanes G."/>
            <person name="Proux-Wera E."/>
            <person name="Wolfe K.H."/>
            <person name="Butler G."/>
        </authorList>
    </citation>
    <scope>NUCLEOTIDE SEQUENCE [LARGE SCALE GENOMIC DNA]</scope>
    <source>
        <strain evidence="1 2">Co 90-125</strain>
    </source>
</reference>
<accession>H8WXT5</accession>
<gene>
    <name evidence="1" type="ORF">CORT_0A04940</name>
</gene>
<sequence>MNSPYTTITMEMNESLTDRLAIAVIHWISEFSDSPLKADAPPASLTDAVVLFKLFKVLLNKEDFKSETLEFALFSTTYEVARSETSITVPLPLWSQIDVLSWSLAVHLKKHASSVHPPQLDLYKLIILKESEQLRTLCQILIVLGTFSSRLASRGQAFIEFLPEEDRILLKRYDILQQELDYRAQRQRFNSLTPTSLNQDQNSFDAPPGPDSGESCYVITEEELRAIKWECQVFNQVINRISFEKKQQQLNSLT</sequence>
<dbReference type="KEGG" id="cot:CORT_0A04940"/>
<dbReference type="Proteomes" id="UP000005018">
    <property type="component" value="Chromosome 1"/>
</dbReference>
<keyword evidence="2" id="KW-1185">Reference proteome</keyword>
<dbReference type="OrthoDB" id="4019919at2759"/>
<dbReference type="HOGENOM" id="CLU_1184869_0_0_1"/>
<proteinExistence type="predicted"/>
<evidence type="ECO:0000313" key="1">
    <source>
        <dbReference type="EMBL" id="CCG20882.1"/>
    </source>
</evidence>
<dbReference type="eggNOG" id="ENOG502RQCB">
    <property type="taxonomic scope" value="Eukaryota"/>
</dbReference>
<protein>
    <submittedName>
        <fullName evidence="1">Uncharacterized protein</fullName>
    </submittedName>
</protein>
<organism evidence="1 2">
    <name type="scientific">Candida orthopsilosis (strain 90-125)</name>
    <name type="common">Yeast</name>
    <dbReference type="NCBI Taxonomy" id="1136231"/>
    <lineage>
        <taxon>Eukaryota</taxon>
        <taxon>Fungi</taxon>
        <taxon>Dikarya</taxon>
        <taxon>Ascomycota</taxon>
        <taxon>Saccharomycotina</taxon>
        <taxon>Pichiomycetes</taxon>
        <taxon>Debaryomycetaceae</taxon>
        <taxon>Candida/Lodderomyces clade</taxon>
        <taxon>Candida</taxon>
    </lineage>
</organism>
<dbReference type="AlphaFoldDB" id="H8WXT5"/>